<dbReference type="EMBL" id="BPLQ01015437">
    <property type="protein sequence ID" value="GIY88036.1"/>
    <property type="molecule type" value="Genomic_DNA"/>
</dbReference>
<proteinExistence type="predicted"/>
<dbReference type="AlphaFoldDB" id="A0AAV4X1U9"/>
<protein>
    <submittedName>
        <fullName evidence="1">Uncharacterized protein</fullName>
    </submittedName>
</protein>
<dbReference type="Proteomes" id="UP001054837">
    <property type="component" value="Unassembled WGS sequence"/>
</dbReference>
<evidence type="ECO:0000313" key="2">
    <source>
        <dbReference type="Proteomes" id="UP001054837"/>
    </source>
</evidence>
<comment type="caution">
    <text evidence="1">The sequence shown here is derived from an EMBL/GenBank/DDBJ whole genome shotgun (WGS) entry which is preliminary data.</text>
</comment>
<gene>
    <name evidence="1" type="ORF">CDAR_516191</name>
</gene>
<evidence type="ECO:0000313" key="1">
    <source>
        <dbReference type="EMBL" id="GIY88036.1"/>
    </source>
</evidence>
<name>A0AAV4X1U9_9ARAC</name>
<sequence length="94" mass="10399">MSWARLCCSRYSLRACSLGGYTQQGCLSDGPVANAAAKADFRLTAALKGKDYLVNINAWRNKYGIVFCATNKVNIFRRCWEKETANVVIEGVIS</sequence>
<accession>A0AAV4X1U9</accession>
<reference evidence="1 2" key="1">
    <citation type="submission" date="2021-06" db="EMBL/GenBank/DDBJ databases">
        <title>Caerostris darwini draft genome.</title>
        <authorList>
            <person name="Kono N."/>
            <person name="Arakawa K."/>
        </authorList>
    </citation>
    <scope>NUCLEOTIDE SEQUENCE [LARGE SCALE GENOMIC DNA]</scope>
</reference>
<keyword evidence="2" id="KW-1185">Reference proteome</keyword>
<organism evidence="1 2">
    <name type="scientific">Caerostris darwini</name>
    <dbReference type="NCBI Taxonomy" id="1538125"/>
    <lineage>
        <taxon>Eukaryota</taxon>
        <taxon>Metazoa</taxon>
        <taxon>Ecdysozoa</taxon>
        <taxon>Arthropoda</taxon>
        <taxon>Chelicerata</taxon>
        <taxon>Arachnida</taxon>
        <taxon>Araneae</taxon>
        <taxon>Araneomorphae</taxon>
        <taxon>Entelegynae</taxon>
        <taxon>Araneoidea</taxon>
        <taxon>Araneidae</taxon>
        <taxon>Caerostris</taxon>
    </lineage>
</organism>